<proteinExistence type="predicted"/>
<sequence>MKNRNNDKTTDRQESAGATAERALRELGQLRWFHVRCHALVALTVVSAALYGINYIFLADDVPYRNSAKPNSDRRVSQIESSMAAVYVSRCVVAECEAANSTDFSPPWLDAALPQNGRARRCSRRRSNPGADDACAAAAFGTELQPCERWLYASNDTIVAEVSEGLRRRFS</sequence>
<dbReference type="Proteomes" id="UP000299102">
    <property type="component" value="Unassembled WGS sequence"/>
</dbReference>
<feature type="transmembrane region" description="Helical" evidence="1">
    <location>
        <begin position="39"/>
        <end position="58"/>
    </location>
</feature>
<accession>A0A4C1WUS9</accession>
<keyword evidence="1" id="KW-0472">Membrane</keyword>
<protein>
    <submittedName>
        <fullName evidence="2">Uncharacterized protein</fullName>
    </submittedName>
</protein>
<keyword evidence="1" id="KW-0812">Transmembrane</keyword>
<comment type="caution">
    <text evidence="2">The sequence shown here is derived from an EMBL/GenBank/DDBJ whole genome shotgun (WGS) entry which is preliminary data.</text>
</comment>
<dbReference type="AlphaFoldDB" id="A0A4C1WUS9"/>
<keyword evidence="3" id="KW-1185">Reference proteome</keyword>
<evidence type="ECO:0000256" key="1">
    <source>
        <dbReference type="SAM" id="Phobius"/>
    </source>
</evidence>
<gene>
    <name evidence="2" type="ORF">EVAR_96575_1</name>
</gene>
<keyword evidence="1" id="KW-1133">Transmembrane helix</keyword>
<reference evidence="2 3" key="1">
    <citation type="journal article" date="2019" name="Commun. Biol.">
        <title>The bagworm genome reveals a unique fibroin gene that provides high tensile strength.</title>
        <authorList>
            <person name="Kono N."/>
            <person name="Nakamura H."/>
            <person name="Ohtoshi R."/>
            <person name="Tomita M."/>
            <person name="Numata K."/>
            <person name="Arakawa K."/>
        </authorList>
    </citation>
    <scope>NUCLEOTIDE SEQUENCE [LARGE SCALE GENOMIC DNA]</scope>
</reference>
<name>A0A4C1WUS9_EUMVA</name>
<dbReference type="OrthoDB" id="7424444at2759"/>
<dbReference type="EMBL" id="BGZK01000636">
    <property type="protein sequence ID" value="GBP53897.1"/>
    <property type="molecule type" value="Genomic_DNA"/>
</dbReference>
<evidence type="ECO:0000313" key="3">
    <source>
        <dbReference type="Proteomes" id="UP000299102"/>
    </source>
</evidence>
<organism evidence="2 3">
    <name type="scientific">Eumeta variegata</name>
    <name type="common">Bagworm moth</name>
    <name type="synonym">Eumeta japonica</name>
    <dbReference type="NCBI Taxonomy" id="151549"/>
    <lineage>
        <taxon>Eukaryota</taxon>
        <taxon>Metazoa</taxon>
        <taxon>Ecdysozoa</taxon>
        <taxon>Arthropoda</taxon>
        <taxon>Hexapoda</taxon>
        <taxon>Insecta</taxon>
        <taxon>Pterygota</taxon>
        <taxon>Neoptera</taxon>
        <taxon>Endopterygota</taxon>
        <taxon>Lepidoptera</taxon>
        <taxon>Glossata</taxon>
        <taxon>Ditrysia</taxon>
        <taxon>Tineoidea</taxon>
        <taxon>Psychidae</taxon>
        <taxon>Oiketicinae</taxon>
        <taxon>Eumeta</taxon>
    </lineage>
</organism>
<evidence type="ECO:0000313" key="2">
    <source>
        <dbReference type="EMBL" id="GBP53897.1"/>
    </source>
</evidence>